<dbReference type="GO" id="GO:0000976">
    <property type="term" value="F:transcription cis-regulatory region binding"/>
    <property type="evidence" value="ECO:0007669"/>
    <property type="project" value="TreeGrafter"/>
</dbReference>
<dbReference type="CDD" id="cd00383">
    <property type="entry name" value="trans_reg_C"/>
    <property type="match status" value="1"/>
</dbReference>
<proteinExistence type="predicted"/>
<dbReference type="RefSeq" id="WP_140844351.1">
    <property type="nucleotide sequence ID" value="NZ_RCZI01000004.1"/>
</dbReference>
<dbReference type="SMART" id="SM00862">
    <property type="entry name" value="Trans_reg_C"/>
    <property type="match status" value="1"/>
</dbReference>
<dbReference type="AlphaFoldDB" id="A0A502DL34"/>
<dbReference type="Gene3D" id="3.40.50.2300">
    <property type="match status" value="1"/>
</dbReference>
<dbReference type="InterPro" id="IPR001867">
    <property type="entry name" value="OmpR/PhoB-type_DNA-bd"/>
</dbReference>
<dbReference type="InterPro" id="IPR016032">
    <property type="entry name" value="Sig_transdc_resp-reg_C-effctor"/>
</dbReference>
<evidence type="ECO:0000259" key="5">
    <source>
        <dbReference type="PROSITE" id="PS51755"/>
    </source>
</evidence>
<dbReference type="PROSITE" id="PS50110">
    <property type="entry name" value="RESPONSE_REGULATORY"/>
    <property type="match status" value="1"/>
</dbReference>
<dbReference type="PROSITE" id="PS51755">
    <property type="entry name" value="OMPR_PHOB"/>
    <property type="match status" value="1"/>
</dbReference>
<dbReference type="GO" id="GO:0000156">
    <property type="term" value="F:phosphorelay response regulator activity"/>
    <property type="evidence" value="ECO:0007669"/>
    <property type="project" value="TreeGrafter"/>
</dbReference>
<comment type="caution">
    <text evidence="6">The sequence shown here is derived from an EMBL/GenBank/DDBJ whole genome shotgun (WGS) entry which is preliminary data.</text>
</comment>
<reference evidence="6 7" key="1">
    <citation type="journal article" date="2019" name="Environ. Microbiol.">
        <title>Species interactions and distinct microbial communities in high Arctic permafrost affected cryosols are associated with the CH4 and CO2 gas fluxes.</title>
        <authorList>
            <person name="Altshuler I."/>
            <person name="Hamel J."/>
            <person name="Turney S."/>
            <person name="Magnuson E."/>
            <person name="Levesque R."/>
            <person name="Greer C."/>
            <person name="Whyte L.G."/>
        </authorList>
    </citation>
    <scope>NUCLEOTIDE SEQUENCE [LARGE SCALE GENOMIC DNA]</scope>
    <source>
        <strain evidence="6 7">S06.C</strain>
    </source>
</reference>
<dbReference type="Pfam" id="PF00486">
    <property type="entry name" value="Trans_reg_C"/>
    <property type="match status" value="1"/>
</dbReference>
<feature type="DNA-binding region" description="OmpR/PhoB-type" evidence="3">
    <location>
        <begin position="138"/>
        <end position="237"/>
    </location>
</feature>
<dbReference type="SUPFAM" id="SSF46894">
    <property type="entry name" value="C-terminal effector domain of the bipartite response regulators"/>
    <property type="match status" value="1"/>
</dbReference>
<dbReference type="InterPro" id="IPR036388">
    <property type="entry name" value="WH-like_DNA-bd_sf"/>
</dbReference>
<feature type="modified residue" description="4-aspartylphosphate" evidence="2">
    <location>
        <position position="60"/>
    </location>
</feature>
<evidence type="ECO:0000256" key="3">
    <source>
        <dbReference type="PROSITE-ProRule" id="PRU01091"/>
    </source>
</evidence>
<feature type="domain" description="Response regulatory" evidence="4">
    <location>
        <begin position="11"/>
        <end position="124"/>
    </location>
</feature>
<feature type="domain" description="OmpR/PhoB-type" evidence="5">
    <location>
        <begin position="138"/>
        <end position="237"/>
    </location>
</feature>
<dbReference type="InterPro" id="IPR011006">
    <property type="entry name" value="CheY-like_superfamily"/>
</dbReference>
<dbReference type="GO" id="GO:0005829">
    <property type="term" value="C:cytosol"/>
    <property type="evidence" value="ECO:0007669"/>
    <property type="project" value="TreeGrafter"/>
</dbReference>
<sequence>MQAPYDSDRTRVYVVEDDEDLCEEMVLALDELGFDASGFRDAGSFYKAFAVRPCHSAVIDIGLPGEDGLSIVSHLRAVPGVRMVLVTARGQLKDRLDGLRRGADAYLVKPVHLDELAETLRALNRRAGPVAPSAAPAPATPSTTMWRLAEGDWVLTDPAGRRMTLTSTERAFLTRLLASPGSEVSRADLILALGGDSFDFSAHRVDAIAHRLRRKAQRVGMTLPLHSVRGIGYVFAEPC</sequence>
<keyword evidence="2" id="KW-0597">Phosphoprotein</keyword>
<accession>A0A502DL34</accession>
<dbReference type="GO" id="GO:0032993">
    <property type="term" value="C:protein-DNA complex"/>
    <property type="evidence" value="ECO:0007669"/>
    <property type="project" value="TreeGrafter"/>
</dbReference>
<organism evidence="6 7">
    <name type="scientific">Variovorax guangxiensis</name>
    <dbReference type="NCBI Taxonomy" id="1775474"/>
    <lineage>
        <taxon>Bacteria</taxon>
        <taxon>Pseudomonadati</taxon>
        <taxon>Pseudomonadota</taxon>
        <taxon>Betaproteobacteria</taxon>
        <taxon>Burkholderiales</taxon>
        <taxon>Comamonadaceae</taxon>
        <taxon>Variovorax</taxon>
    </lineage>
</organism>
<evidence type="ECO:0000313" key="6">
    <source>
        <dbReference type="EMBL" id="TPG25754.1"/>
    </source>
</evidence>
<dbReference type="Proteomes" id="UP000319212">
    <property type="component" value="Unassembled WGS sequence"/>
</dbReference>
<evidence type="ECO:0000259" key="4">
    <source>
        <dbReference type="PROSITE" id="PS50110"/>
    </source>
</evidence>
<evidence type="ECO:0000256" key="2">
    <source>
        <dbReference type="PROSITE-ProRule" id="PRU00169"/>
    </source>
</evidence>
<dbReference type="PANTHER" id="PTHR48111:SF37">
    <property type="entry name" value="RESPONSE REGULATOR PROTEIN CARR"/>
    <property type="match status" value="1"/>
</dbReference>
<dbReference type="Gene3D" id="1.10.10.10">
    <property type="entry name" value="Winged helix-like DNA-binding domain superfamily/Winged helix DNA-binding domain"/>
    <property type="match status" value="1"/>
</dbReference>
<dbReference type="Pfam" id="PF00072">
    <property type="entry name" value="Response_reg"/>
    <property type="match status" value="1"/>
</dbReference>
<keyword evidence="1 3" id="KW-0238">DNA-binding</keyword>
<dbReference type="SMART" id="SM00448">
    <property type="entry name" value="REC"/>
    <property type="match status" value="1"/>
</dbReference>
<evidence type="ECO:0000256" key="1">
    <source>
        <dbReference type="ARBA" id="ARBA00023125"/>
    </source>
</evidence>
<gene>
    <name evidence="6" type="ORF">EAH82_15105</name>
</gene>
<dbReference type="OrthoDB" id="8583421at2"/>
<dbReference type="InterPro" id="IPR039420">
    <property type="entry name" value="WalR-like"/>
</dbReference>
<name>A0A502DL34_9BURK</name>
<dbReference type="SUPFAM" id="SSF52172">
    <property type="entry name" value="CheY-like"/>
    <property type="match status" value="1"/>
</dbReference>
<dbReference type="EMBL" id="RCZI01000004">
    <property type="protein sequence ID" value="TPG25754.1"/>
    <property type="molecule type" value="Genomic_DNA"/>
</dbReference>
<protein>
    <submittedName>
        <fullName evidence="6">DNA-binding response regulator</fullName>
    </submittedName>
</protein>
<dbReference type="GO" id="GO:0006355">
    <property type="term" value="P:regulation of DNA-templated transcription"/>
    <property type="evidence" value="ECO:0007669"/>
    <property type="project" value="InterPro"/>
</dbReference>
<dbReference type="InterPro" id="IPR001789">
    <property type="entry name" value="Sig_transdc_resp-reg_receiver"/>
</dbReference>
<dbReference type="PANTHER" id="PTHR48111">
    <property type="entry name" value="REGULATOR OF RPOS"/>
    <property type="match status" value="1"/>
</dbReference>
<evidence type="ECO:0000313" key="7">
    <source>
        <dbReference type="Proteomes" id="UP000319212"/>
    </source>
</evidence>